<organism evidence="2 3">
    <name type="scientific">Entamoeba invadens IP1</name>
    <dbReference type="NCBI Taxonomy" id="370355"/>
    <lineage>
        <taxon>Eukaryota</taxon>
        <taxon>Amoebozoa</taxon>
        <taxon>Evosea</taxon>
        <taxon>Archamoebae</taxon>
        <taxon>Mastigamoebida</taxon>
        <taxon>Entamoebidae</taxon>
        <taxon>Entamoeba</taxon>
    </lineage>
</organism>
<dbReference type="OMA" id="SCTSYQH"/>
<evidence type="ECO:0000313" key="2">
    <source>
        <dbReference type="EMBL" id="ELP88284.1"/>
    </source>
</evidence>
<feature type="transmembrane region" description="Helical" evidence="1">
    <location>
        <begin position="198"/>
        <end position="220"/>
    </location>
</feature>
<dbReference type="VEuPathDB" id="AmoebaDB:EIN_226670"/>
<keyword evidence="1" id="KW-0812">Transmembrane</keyword>
<feature type="transmembrane region" description="Helical" evidence="1">
    <location>
        <begin position="80"/>
        <end position="99"/>
    </location>
</feature>
<evidence type="ECO:0000313" key="3">
    <source>
        <dbReference type="Proteomes" id="UP000014680"/>
    </source>
</evidence>
<evidence type="ECO:0008006" key="4">
    <source>
        <dbReference type="Google" id="ProtNLM"/>
    </source>
</evidence>
<feature type="transmembrane region" description="Helical" evidence="1">
    <location>
        <begin position="111"/>
        <end position="136"/>
    </location>
</feature>
<evidence type="ECO:0000256" key="1">
    <source>
        <dbReference type="SAM" id="Phobius"/>
    </source>
</evidence>
<dbReference type="KEGG" id="eiv:EIN_226670"/>
<feature type="transmembrane region" description="Helical" evidence="1">
    <location>
        <begin position="46"/>
        <end position="68"/>
    </location>
</feature>
<dbReference type="AlphaFoldDB" id="A0A0A1U2M6"/>
<dbReference type="OrthoDB" id="28832at2759"/>
<proteinExistence type="predicted"/>
<dbReference type="Proteomes" id="UP000014680">
    <property type="component" value="Unassembled WGS sequence"/>
</dbReference>
<sequence length="318" mass="37331">MVELLVNPTEGDQYVIAPFIYTTYFAVVVLFFIFKFRTQKVNMHYVIVILAFFIQSFSVSVSSIMQMYQKTMCIPYLFSRLVYICDFFLISFTLFYWAHDFTNREARVVNILYLGIALAILNSVFIVCVLVAFFMFAALGNNCQSNNGYVEMLNTWISVGSNMVLVIFECVFGIIIFWRYKYQVSHFTSSDSKKSFYIYFFATAFLIGENLLRFVAHLYYPITGKYLNDVFYQSLIHWIPDGVECFTLLLLWSLDRMSSQFNQSFENTMFKNAEMIQENILQRVVGEFYLDGHRSYQRSRYSTTSRHSVTQGILLKLE</sequence>
<name>A0A0A1U2M6_ENTIV</name>
<feature type="transmembrane region" description="Helical" evidence="1">
    <location>
        <begin position="156"/>
        <end position="178"/>
    </location>
</feature>
<keyword evidence="1" id="KW-1133">Transmembrane helix</keyword>
<keyword evidence="3" id="KW-1185">Reference proteome</keyword>
<keyword evidence="1" id="KW-0472">Membrane</keyword>
<protein>
    <recommendedName>
        <fullName evidence="4">THH1/TOM1/TOM3 domain-containing protein</fullName>
    </recommendedName>
</protein>
<feature type="transmembrane region" description="Helical" evidence="1">
    <location>
        <begin position="14"/>
        <end position="34"/>
    </location>
</feature>
<gene>
    <name evidence="2" type="ORF">EIN_226670</name>
</gene>
<accession>A0A0A1U2M6</accession>
<reference evidence="2 3" key="1">
    <citation type="submission" date="2012-10" db="EMBL/GenBank/DDBJ databases">
        <authorList>
            <person name="Zafar N."/>
            <person name="Inman J."/>
            <person name="Hall N."/>
            <person name="Lorenzi H."/>
            <person name="Caler E."/>
        </authorList>
    </citation>
    <scope>NUCLEOTIDE SEQUENCE [LARGE SCALE GENOMIC DNA]</scope>
    <source>
        <strain evidence="2 3">IP1</strain>
    </source>
</reference>
<dbReference type="GeneID" id="14887136"/>
<dbReference type="RefSeq" id="XP_004255055.1">
    <property type="nucleotide sequence ID" value="XM_004255007.1"/>
</dbReference>
<dbReference type="EMBL" id="KB206756">
    <property type="protein sequence ID" value="ELP88284.1"/>
    <property type="molecule type" value="Genomic_DNA"/>
</dbReference>
<feature type="transmembrane region" description="Helical" evidence="1">
    <location>
        <begin position="235"/>
        <end position="254"/>
    </location>
</feature>